<gene>
    <name evidence="2" type="ORF">AVEN_69064_1</name>
</gene>
<name>A0A4Y2KBC9_ARAVE</name>
<comment type="caution">
    <text evidence="2">The sequence shown here is derived from an EMBL/GenBank/DDBJ whole genome shotgun (WGS) entry which is preliminary data.</text>
</comment>
<evidence type="ECO:0000256" key="1">
    <source>
        <dbReference type="SAM" id="MobiDB-lite"/>
    </source>
</evidence>
<reference evidence="2 3" key="1">
    <citation type="journal article" date="2019" name="Sci. Rep.">
        <title>Orb-weaving spider Araneus ventricosus genome elucidates the spidroin gene catalogue.</title>
        <authorList>
            <person name="Kono N."/>
            <person name="Nakamura H."/>
            <person name="Ohtoshi R."/>
            <person name="Moran D.A.P."/>
            <person name="Shinohara A."/>
            <person name="Yoshida Y."/>
            <person name="Fujiwara M."/>
            <person name="Mori M."/>
            <person name="Tomita M."/>
            <person name="Arakawa K."/>
        </authorList>
    </citation>
    <scope>NUCLEOTIDE SEQUENCE [LARGE SCALE GENOMIC DNA]</scope>
</reference>
<feature type="region of interest" description="Disordered" evidence="1">
    <location>
        <begin position="1"/>
        <end position="41"/>
    </location>
</feature>
<evidence type="ECO:0000313" key="2">
    <source>
        <dbReference type="EMBL" id="GBM98876.1"/>
    </source>
</evidence>
<dbReference type="EMBL" id="BGPR01004366">
    <property type="protein sequence ID" value="GBM98876.1"/>
    <property type="molecule type" value="Genomic_DNA"/>
</dbReference>
<feature type="compositionally biased region" description="Low complexity" evidence="1">
    <location>
        <begin position="12"/>
        <end position="25"/>
    </location>
</feature>
<organism evidence="2 3">
    <name type="scientific">Araneus ventricosus</name>
    <name type="common">Orbweaver spider</name>
    <name type="synonym">Epeira ventricosa</name>
    <dbReference type="NCBI Taxonomy" id="182803"/>
    <lineage>
        <taxon>Eukaryota</taxon>
        <taxon>Metazoa</taxon>
        <taxon>Ecdysozoa</taxon>
        <taxon>Arthropoda</taxon>
        <taxon>Chelicerata</taxon>
        <taxon>Arachnida</taxon>
        <taxon>Araneae</taxon>
        <taxon>Araneomorphae</taxon>
        <taxon>Entelegynae</taxon>
        <taxon>Araneoidea</taxon>
        <taxon>Araneidae</taxon>
        <taxon>Araneus</taxon>
    </lineage>
</organism>
<protein>
    <submittedName>
        <fullName evidence="2">Uncharacterized protein</fullName>
    </submittedName>
</protein>
<dbReference type="Proteomes" id="UP000499080">
    <property type="component" value="Unassembled WGS sequence"/>
</dbReference>
<proteinExistence type="predicted"/>
<evidence type="ECO:0000313" key="3">
    <source>
        <dbReference type="Proteomes" id="UP000499080"/>
    </source>
</evidence>
<feature type="compositionally biased region" description="Polar residues" evidence="1">
    <location>
        <begin position="1"/>
        <end position="11"/>
    </location>
</feature>
<dbReference type="AlphaFoldDB" id="A0A4Y2KBC9"/>
<accession>A0A4Y2KBC9</accession>
<sequence length="93" mass="10151">MPSPSNSGRMNGTTVTTEGTSTSSFRRSRLSHHSSKDQKLCLQRDMTHSQLTIRDLASERPIAVVVASWEALCTSQPASALQAHFILPSPQKT</sequence>
<keyword evidence="3" id="KW-1185">Reference proteome</keyword>